<evidence type="ECO:0000256" key="3">
    <source>
        <dbReference type="SAM" id="SignalP"/>
    </source>
</evidence>
<gene>
    <name evidence="5" type="ORF">NB063_23640</name>
</gene>
<name>A0ABT0U9H0_9BACT</name>
<feature type="domain" description="YHYH" evidence="4">
    <location>
        <begin position="198"/>
        <end position="293"/>
    </location>
</feature>
<dbReference type="Proteomes" id="UP001202961">
    <property type="component" value="Unassembled WGS sequence"/>
</dbReference>
<dbReference type="SUPFAM" id="SSF49777">
    <property type="entry name" value="PEBP-like"/>
    <property type="match status" value="1"/>
</dbReference>
<keyword evidence="2" id="KW-0472">Membrane</keyword>
<reference evidence="5 6" key="1">
    <citation type="journal article" date="2022" name="Syst. Appl. Microbiol.">
        <title>Rhodopirellula aestuarii sp. nov., a novel member of the genus Rhodopirellula isolated from brackish sediments collected in the Tagus River estuary, Portugal.</title>
        <authorList>
            <person name="Vitorino I.R."/>
            <person name="Klimek D."/>
            <person name="Calusinska M."/>
            <person name="Lobo-da-Cunha A."/>
            <person name="Vasconcelos V."/>
            <person name="Lage O.M."/>
        </authorList>
    </citation>
    <scope>NUCLEOTIDE SEQUENCE [LARGE SCALE GENOMIC DNA]</scope>
    <source>
        <strain evidence="5 6">ICT_H3.1</strain>
    </source>
</reference>
<keyword evidence="2" id="KW-1133">Transmembrane helix</keyword>
<dbReference type="Gene3D" id="2.30.30.700">
    <property type="entry name" value="SLA1 homology domain 1"/>
    <property type="match status" value="1"/>
</dbReference>
<feature type="region of interest" description="Disordered" evidence="1">
    <location>
        <begin position="398"/>
        <end position="446"/>
    </location>
</feature>
<feature type="signal peptide" evidence="3">
    <location>
        <begin position="1"/>
        <end position="37"/>
    </location>
</feature>
<dbReference type="CDD" id="cd00865">
    <property type="entry name" value="PEBP_bact_arch"/>
    <property type="match status" value="1"/>
</dbReference>
<keyword evidence="3" id="KW-0732">Signal</keyword>
<evidence type="ECO:0000313" key="5">
    <source>
        <dbReference type="EMBL" id="MCM2373617.1"/>
    </source>
</evidence>
<dbReference type="Gene3D" id="3.90.280.10">
    <property type="entry name" value="PEBP-like"/>
    <property type="match status" value="1"/>
</dbReference>
<dbReference type="InterPro" id="IPR008914">
    <property type="entry name" value="PEBP"/>
</dbReference>
<evidence type="ECO:0000313" key="6">
    <source>
        <dbReference type="Proteomes" id="UP001202961"/>
    </source>
</evidence>
<feature type="chain" id="PRO_5046075724" evidence="3">
    <location>
        <begin position="38"/>
        <end position="628"/>
    </location>
</feature>
<feature type="transmembrane region" description="Helical" evidence="2">
    <location>
        <begin position="595"/>
        <end position="614"/>
    </location>
</feature>
<keyword evidence="2" id="KW-0812">Transmembrane</keyword>
<dbReference type="InterPro" id="IPR005247">
    <property type="entry name" value="YbhB_YbcL/LppC-like"/>
</dbReference>
<dbReference type="PANTHER" id="PTHR30289">
    <property type="entry name" value="UNCHARACTERIZED PROTEIN YBCL-RELATED"/>
    <property type="match status" value="1"/>
</dbReference>
<protein>
    <submittedName>
        <fullName evidence="5">YHYH protein</fullName>
    </submittedName>
</protein>
<dbReference type="InterPro" id="IPR025924">
    <property type="entry name" value="YHYH_dom"/>
</dbReference>
<proteinExistence type="predicted"/>
<organism evidence="5 6">
    <name type="scientific">Aporhodopirellula aestuarii</name>
    <dbReference type="NCBI Taxonomy" id="2950107"/>
    <lineage>
        <taxon>Bacteria</taxon>
        <taxon>Pseudomonadati</taxon>
        <taxon>Planctomycetota</taxon>
        <taxon>Planctomycetia</taxon>
        <taxon>Pirellulales</taxon>
        <taxon>Pirellulaceae</taxon>
        <taxon>Aporhodopirellula</taxon>
    </lineage>
</organism>
<dbReference type="EMBL" id="JAMQBK010000063">
    <property type="protein sequence ID" value="MCM2373617.1"/>
    <property type="molecule type" value="Genomic_DNA"/>
</dbReference>
<evidence type="ECO:0000256" key="1">
    <source>
        <dbReference type="SAM" id="MobiDB-lite"/>
    </source>
</evidence>
<dbReference type="PANTHER" id="PTHR30289:SF8">
    <property type="entry name" value="YHYH DOMAIN-CONTAINING PROTEIN"/>
    <property type="match status" value="1"/>
</dbReference>
<sequence length="628" mass="69136">MMTIRYVCQKDSMLMNSRPLILAVASLLCLMTTTQPAAHEGGHHGHAHTLTRSRSWSVASGGSHLNGSFVSARDGRVQIRREDGALTDLAINQLAASDQAWVQERMHTIRALNRQHVTQLVMLNQRVQATTGSAAEKETMPAIGEHFQPFAKLLRLRWDKDFLYVGSNGLPEHPMMIGIRSWQQQVPIPQKYLGENAWRIPLHPVPAKSPMSTKNDFLRGAIALAVNGVPIFNPLNNRGDDAFLFGELDEYGGHCGRGDDYHYHIAPVHLEKTAGKDKPIGYALDGYPIFGYQDPQATDFATLDDLGGHKDAAGNYHYHAQKTYPYLNGGFYGEVTQRGGQVDPQPRAEPIRPDLRPLRDAVITGFNKTGNRFKLEYDVRGRQGSVIYVVKDDSTVDFTFQDPAGETRSETYRSRMGKPFLPQSDVSESDAGPDEGRASNTSRLNVTSPAFAAGDELPLEFTGDSAGESPPIAWTKGPDGTQCYALNLWHTPGPGDVKSYWLVYDIPADVTSLPRNANGVGTVGFNDKGHAGYDPMKSKGPGAKQYHLTVYALSEKPDFATDRVTRDELLESISGITLAQGTLDFQYTRSRGGSWMILIGFAIAVLVTGAWFVLKNSTSKSERVEQIQ</sequence>
<evidence type="ECO:0000256" key="2">
    <source>
        <dbReference type="SAM" id="Phobius"/>
    </source>
</evidence>
<dbReference type="Pfam" id="PF14240">
    <property type="entry name" value="YHYH"/>
    <property type="match status" value="1"/>
</dbReference>
<comment type="caution">
    <text evidence="5">The sequence shown here is derived from an EMBL/GenBank/DDBJ whole genome shotgun (WGS) entry which is preliminary data.</text>
</comment>
<keyword evidence="6" id="KW-1185">Reference proteome</keyword>
<dbReference type="InterPro" id="IPR036610">
    <property type="entry name" value="PEBP-like_sf"/>
</dbReference>
<accession>A0ABT0U9H0</accession>
<dbReference type="Pfam" id="PF01161">
    <property type="entry name" value="PBP"/>
    <property type="match status" value="1"/>
</dbReference>
<evidence type="ECO:0000259" key="4">
    <source>
        <dbReference type="Pfam" id="PF14240"/>
    </source>
</evidence>